<dbReference type="InterPro" id="IPR017970">
    <property type="entry name" value="Homeobox_CS"/>
</dbReference>
<dbReference type="CDD" id="cd00086">
    <property type="entry name" value="homeodomain"/>
    <property type="match status" value="1"/>
</dbReference>
<dbReference type="SMART" id="SM00389">
    <property type="entry name" value="HOX"/>
    <property type="match status" value="1"/>
</dbReference>
<dbReference type="GO" id="GO:0030182">
    <property type="term" value="P:neuron differentiation"/>
    <property type="evidence" value="ECO:0007669"/>
    <property type="project" value="TreeGrafter"/>
</dbReference>
<dbReference type="AlphaFoldDB" id="A0A8S3SK85"/>
<dbReference type="PANTHER" id="PTHR24339:SF67">
    <property type="entry name" value="GNOT1 HOMEODOMAIN PROTEIN-RELATED"/>
    <property type="match status" value="1"/>
</dbReference>
<evidence type="ECO:0000256" key="4">
    <source>
        <dbReference type="ARBA" id="ARBA00023242"/>
    </source>
</evidence>
<feature type="compositionally biased region" description="Polar residues" evidence="7">
    <location>
        <begin position="247"/>
        <end position="263"/>
    </location>
</feature>
<dbReference type="PROSITE" id="PS00027">
    <property type="entry name" value="HOMEOBOX_1"/>
    <property type="match status" value="1"/>
</dbReference>
<dbReference type="Gene3D" id="1.10.10.60">
    <property type="entry name" value="Homeodomain-like"/>
    <property type="match status" value="1"/>
</dbReference>
<dbReference type="OrthoDB" id="6159439at2759"/>
<evidence type="ECO:0000256" key="2">
    <source>
        <dbReference type="ARBA" id="ARBA00023125"/>
    </source>
</evidence>
<dbReference type="GO" id="GO:0007417">
    <property type="term" value="P:central nervous system development"/>
    <property type="evidence" value="ECO:0007669"/>
    <property type="project" value="TreeGrafter"/>
</dbReference>
<evidence type="ECO:0000256" key="5">
    <source>
        <dbReference type="PROSITE-ProRule" id="PRU00108"/>
    </source>
</evidence>
<dbReference type="PANTHER" id="PTHR24339">
    <property type="entry name" value="HOMEOBOX PROTEIN EMX-RELATED"/>
    <property type="match status" value="1"/>
</dbReference>
<feature type="domain" description="Homeobox" evidence="8">
    <location>
        <begin position="279"/>
        <end position="339"/>
    </location>
</feature>
<feature type="DNA-binding region" description="Homeobox" evidence="5">
    <location>
        <begin position="281"/>
        <end position="340"/>
    </location>
</feature>
<evidence type="ECO:0000313" key="9">
    <source>
        <dbReference type="EMBL" id="CAG2221232.1"/>
    </source>
</evidence>
<keyword evidence="3 5" id="KW-0371">Homeobox</keyword>
<evidence type="ECO:0000259" key="8">
    <source>
        <dbReference type="PROSITE" id="PS50071"/>
    </source>
</evidence>
<evidence type="ECO:0000256" key="7">
    <source>
        <dbReference type="SAM" id="MobiDB-lite"/>
    </source>
</evidence>
<evidence type="ECO:0000256" key="6">
    <source>
        <dbReference type="RuleBase" id="RU000682"/>
    </source>
</evidence>
<gene>
    <name evidence="9" type="ORF">MEDL_34660</name>
</gene>
<evidence type="ECO:0000256" key="1">
    <source>
        <dbReference type="ARBA" id="ARBA00004123"/>
    </source>
</evidence>
<sequence length="347" mass="39010">MEYSNQSTPFFNGGFPGFIYESHHSLPGFASYPHVYKSTAKNQPLSDKAKAFTIDALLGGEQENKKIKIQQQYSGCNQISKDLLGFGNISPVKTQGTSIKQEPRMRIADNKVTIRSHTNSYLPLKTEDGSESHMLPYKNFLPAAPYFSPMMTGGLFRPEECYSPMTNEGQGTPAGLKCMYKTPVNSLKRCNDMNNSNLSTPESKNTSLLSSEGYFSPNDQGYVSCFGGRKVMSSVSRRHDRPHPYLSSRQNLTTPDKTNSQLPVPFLSETQQHTGGKSAKGKRNRTAFTAVQLHALEMEFTKQQYLVGAERIEFAASLNLTVLQVKVWFQNRRIKWRKEQLEQGTFN</sequence>
<organism evidence="9 10">
    <name type="scientific">Mytilus edulis</name>
    <name type="common">Blue mussel</name>
    <dbReference type="NCBI Taxonomy" id="6550"/>
    <lineage>
        <taxon>Eukaryota</taxon>
        <taxon>Metazoa</taxon>
        <taxon>Spiralia</taxon>
        <taxon>Lophotrochozoa</taxon>
        <taxon>Mollusca</taxon>
        <taxon>Bivalvia</taxon>
        <taxon>Autobranchia</taxon>
        <taxon>Pteriomorphia</taxon>
        <taxon>Mytilida</taxon>
        <taxon>Mytiloidea</taxon>
        <taxon>Mytilidae</taxon>
        <taxon>Mytilinae</taxon>
        <taxon>Mytilus</taxon>
    </lineage>
</organism>
<keyword evidence="4 5" id="KW-0539">Nucleus</keyword>
<dbReference type="InterPro" id="IPR001356">
    <property type="entry name" value="HD"/>
</dbReference>
<dbReference type="Proteomes" id="UP000683360">
    <property type="component" value="Unassembled WGS sequence"/>
</dbReference>
<keyword evidence="2 5" id="KW-0238">DNA-binding</keyword>
<accession>A0A8S3SK85</accession>
<dbReference type="Pfam" id="PF00046">
    <property type="entry name" value="Homeodomain"/>
    <property type="match status" value="1"/>
</dbReference>
<dbReference type="SUPFAM" id="SSF46689">
    <property type="entry name" value="Homeodomain-like"/>
    <property type="match status" value="1"/>
</dbReference>
<evidence type="ECO:0000313" key="10">
    <source>
        <dbReference type="Proteomes" id="UP000683360"/>
    </source>
</evidence>
<name>A0A8S3SK85_MYTED</name>
<comment type="caution">
    <text evidence="9">The sequence shown here is derived from an EMBL/GenBank/DDBJ whole genome shotgun (WGS) entry which is preliminary data.</text>
</comment>
<dbReference type="InterPro" id="IPR050877">
    <property type="entry name" value="EMX-VAX-Noto_Homeobox_TFs"/>
</dbReference>
<feature type="region of interest" description="Disordered" evidence="7">
    <location>
        <begin position="234"/>
        <end position="263"/>
    </location>
</feature>
<dbReference type="GO" id="GO:0005634">
    <property type="term" value="C:nucleus"/>
    <property type="evidence" value="ECO:0007669"/>
    <property type="project" value="UniProtKB-SubCell"/>
</dbReference>
<evidence type="ECO:0000256" key="3">
    <source>
        <dbReference type="ARBA" id="ARBA00023155"/>
    </source>
</evidence>
<comment type="subcellular location">
    <subcellularLocation>
        <location evidence="1 5 6">Nucleus</location>
    </subcellularLocation>
</comment>
<dbReference type="PROSITE" id="PS50071">
    <property type="entry name" value="HOMEOBOX_2"/>
    <property type="match status" value="1"/>
</dbReference>
<dbReference type="EMBL" id="CAJPWZ010001679">
    <property type="protein sequence ID" value="CAG2221232.1"/>
    <property type="molecule type" value="Genomic_DNA"/>
</dbReference>
<protein>
    <recommendedName>
        <fullName evidence="8">Homeobox domain-containing protein</fullName>
    </recommendedName>
</protein>
<keyword evidence="10" id="KW-1185">Reference proteome</keyword>
<reference evidence="9" key="1">
    <citation type="submission" date="2021-03" db="EMBL/GenBank/DDBJ databases">
        <authorList>
            <person name="Bekaert M."/>
        </authorList>
    </citation>
    <scope>NUCLEOTIDE SEQUENCE</scope>
</reference>
<dbReference type="GO" id="GO:0000978">
    <property type="term" value="F:RNA polymerase II cis-regulatory region sequence-specific DNA binding"/>
    <property type="evidence" value="ECO:0007669"/>
    <property type="project" value="TreeGrafter"/>
</dbReference>
<dbReference type="InterPro" id="IPR009057">
    <property type="entry name" value="Homeodomain-like_sf"/>
</dbReference>
<proteinExistence type="predicted"/>
<dbReference type="GO" id="GO:0000981">
    <property type="term" value="F:DNA-binding transcription factor activity, RNA polymerase II-specific"/>
    <property type="evidence" value="ECO:0007669"/>
    <property type="project" value="InterPro"/>
</dbReference>